<dbReference type="GO" id="GO:0006412">
    <property type="term" value="P:translation"/>
    <property type="evidence" value="ECO:0007669"/>
    <property type="project" value="UniProtKB-KW"/>
</dbReference>
<dbReference type="InterPro" id="IPR011035">
    <property type="entry name" value="Ribosomal_bL25/Gln-tRNA_synth"/>
</dbReference>
<evidence type="ECO:0000256" key="1">
    <source>
        <dbReference type="ARBA" id="ARBA00022917"/>
    </source>
</evidence>
<organism evidence="3 4">
    <name type="scientific">Candidatus Parvarchaeum acidophilus ARMAN-5</name>
    <dbReference type="NCBI Taxonomy" id="662762"/>
    <lineage>
        <taxon>Archaea</taxon>
        <taxon>Candidatus Parvarchaeota</taxon>
        <taxon>Candidatus Parvarchaeum</taxon>
    </lineage>
</organism>
<keyword evidence="1" id="KW-0648">Protein biosynthesis</keyword>
<proteinExistence type="predicted"/>
<gene>
    <name evidence="3" type="ORF">BJBARM5_0567</name>
</gene>
<keyword evidence="3" id="KW-0436">Ligase</keyword>
<evidence type="ECO:0000313" key="4">
    <source>
        <dbReference type="Proteomes" id="UP000009376"/>
    </source>
</evidence>
<protein>
    <submittedName>
        <fullName evidence="3">Glutamyl-tRNA synthetase</fullName>
    </submittedName>
</protein>
<feature type="domain" description="tRNA synthetases class I (E and Q) anti-codon binding" evidence="2">
    <location>
        <begin position="9"/>
        <end position="71"/>
    </location>
</feature>
<dbReference type="Pfam" id="PF20974">
    <property type="entry name" value="tRNA-synt_1c_C2"/>
    <property type="match status" value="1"/>
</dbReference>
<dbReference type="AlphaFoldDB" id="D6GVQ4"/>
<dbReference type="InterPro" id="IPR049437">
    <property type="entry name" value="tRNA-synt_1c_C2"/>
</dbReference>
<dbReference type="SUPFAM" id="SSF50715">
    <property type="entry name" value="Ribosomal protein L25-like"/>
    <property type="match status" value="1"/>
</dbReference>
<dbReference type="GO" id="GO:0004812">
    <property type="term" value="F:aminoacyl-tRNA ligase activity"/>
    <property type="evidence" value="ECO:0007669"/>
    <property type="project" value="UniProtKB-KW"/>
</dbReference>
<dbReference type="Proteomes" id="UP000009376">
    <property type="component" value="Unassembled WGS sequence"/>
</dbReference>
<dbReference type="EMBL" id="GG745555">
    <property type="protein sequence ID" value="EFD92714.1"/>
    <property type="molecule type" value="Genomic_DNA"/>
</dbReference>
<sequence>MEHIEGEKIIQWVTEENVPITITKVGNLVDEEEKFNPDSLTEIKGMAEKAVNDIENDQIVQFERFGFCRMDDKEKGKMIFVSK</sequence>
<dbReference type="Gene3D" id="2.40.240.100">
    <property type="match status" value="1"/>
</dbReference>
<accession>D6GVQ4</accession>
<name>D6GVQ4_PARA5</name>
<keyword evidence="3" id="KW-0030">Aminoacyl-tRNA synthetase</keyword>
<evidence type="ECO:0000259" key="2">
    <source>
        <dbReference type="Pfam" id="PF20974"/>
    </source>
</evidence>
<reference evidence="3 4" key="1">
    <citation type="journal article" date="2010" name="Proc. Natl. Acad. Sci. U.S.A.">
        <title>Enigmatic, ultrasmall, uncultivated Archaea.</title>
        <authorList>
            <person name="Baker B.J."/>
            <person name="Comolli L.R."/>
            <person name="Dick G.J."/>
            <person name="Hauser L.J."/>
            <person name="Hyatt D."/>
            <person name="Dill B.D."/>
            <person name="Land M.L."/>
            <person name="Verberkmoes N.C."/>
            <person name="Hettich R.L."/>
            <person name="Banfield J.F."/>
        </authorList>
    </citation>
    <scope>NUCLEOTIDE SEQUENCE [LARGE SCALE GENOMIC DNA]</scope>
</reference>
<evidence type="ECO:0000313" key="3">
    <source>
        <dbReference type="EMBL" id="EFD92714.1"/>
    </source>
</evidence>